<reference evidence="7" key="1">
    <citation type="submission" date="2021-09" db="EMBL/GenBank/DDBJ databases">
        <authorList>
            <consortium name="AG Swart"/>
            <person name="Singh M."/>
            <person name="Singh A."/>
            <person name="Seah K."/>
            <person name="Emmerich C."/>
        </authorList>
    </citation>
    <scope>NUCLEOTIDE SEQUENCE</scope>
    <source>
        <strain evidence="7">ATCC30299</strain>
    </source>
</reference>
<evidence type="ECO:0000256" key="2">
    <source>
        <dbReference type="ARBA" id="ARBA00023180"/>
    </source>
</evidence>
<dbReference type="GO" id="GO:0003993">
    <property type="term" value="F:acid phosphatase activity"/>
    <property type="evidence" value="ECO:0007669"/>
    <property type="project" value="UniProtKB-EC"/>
</dbReference>
<dbReference type="GO" id="GO:0046872">
    <property type="term" value="F:metal ion binding"/>
    <property type="evidence" value="ECO:0007669"/>
    <property type="project" value="InterPro"/>
</dbReference>
<evidence type="ECO:0000313" key="8">
    <source>
        <dbReference type="Proteomes" id="UP001162131"/>
    </source>
</evidence>
<dbReference type="InterPro" id="IPR008963">
    <property type="entry name" value="Purple_acid_Pase-like_N"/>
</dbReference>
<proteinExistence type="inferred from homology"/>
<dbReference type="InterPro" id="IPR004843">
    <property type="entry name" value="Calcineurin-like_PHP"/>
</dbReference>
<accession>A0AAU9K491</accession>
<dbReference type="Gene3D" id="3.60.21.10">
    <property type="match status" value="1"/>
</dbReference>
<sequence>MLKFYLLIWLALASSSIYQPEQIHLSWTEHENEMRVTWITYLQLDSSVKYRPLLCSNILSDWLTVPSSIQGFNAGEIIYRLQYIYTSVIPNLRPDCFYEYYITNPMAQSKVYMFSGRTPNSSLPNKDSQNLLSMIIYGDLGIGKNSKHVKNRLSQEIKIRSFLGILHIGDIAYDMDQDDGMVGDRFLNSVQDIAANFAYMVTPGNHEIRHNMTHYRTRFKMPLNDANNGTNWFYSFNLGAAHFIIINTELYIYDHPEQILTQFNWLKQDLEYANKNRDTWPWIFVLTHHPLYCSLMTVAQCTHEAELLRSSLEDLWYEYAVDIMFEAHNHYYERCTPIYKNAPIKSEYDDFNTHYNANATLYIITGNGGNNEGHNDPVPEVWQEWTLFMTEEYGYGKLEVFNKTHMRWIQYGAVSGREIDHVWLIKDRTRFN</sequence>
<evidence type="ECO:0000256" key="1">
    <source>
        <dbReference type="ARBA" id="ARBA00022729"/>
    </source>
</evidence>
<organism evidence="7 8">
    <name type="scientific">Blepharisma stoltei</name>
    <dbReference type="NCBI Taxonomy" id="1481888"/>
    <lineage>
        <taxon>Eukaryota</taxon>
        <taxon>Sar</taxon>
        <taxon>Alveolata</taxon>
        <taxon>Ciliophora</taxon>
        <taxon>Postciliodesmatophora</taxon>
        <taxon>Heterotrichea</taxon>
        <taxon>Heterotrichida</taxon>
        <taxon>Blepharismidae</taxon>
        <taxon>Blepharisma</taxon>
    </lineage>
</organism>
<protein>
    <recommendedName>
        <fullName evidence="3">Purple acid phosphatase</fullName>
        <ecNumber evidence="3">3.1.3.2</ecNumber>
    </recommendedName>
</protein>
<dbReference type="Pfam" id="PF14008">
    <property type="entry name" value="Metallophos_C"/>
    <property type="match status" value="1"/>
</dbReference>
<dbReference type="EMBL" id="CAJZBQ010000056">
    <property type="protein sequence ID" value="CAG9333051.1"/>
    <property type="molecule type" value="Genomic_DNA"/>
</dbReference>
<dbReference type="InterPro" id="IPR015914">
    <property type="entry name" value="PAPs_N"/>
</dbReference>
<comment type="caution">
    <text evidence="7">The sequence shown here is derived from an EMBL/GenBank/DDBJ whole genome shotgun (WGS) entry which is preliminary data.</text>
</comment>
<dbReference type="SUPFAM" id="SSF49363">
    <property type="entry name" value="Purple acid phosphatase, N-terminal domain"/>
    <property type="match status" value="1"/>
</dbReference>
<feature type="signal peptide" evidence="3">
    <location>
        <begin position="1"/>
        <end position="18"/>
    </location>
</feature>
<dbReference type="AlphaFoldDB" id="A0AAU9K491"/>
<dbReference type="Pfam" id="PF16656">
    <property type="entry name" value="Pur_ac_phosph_N"/>
    <property type="match status" value="1"/>
</dbReference>
<dbReference type="Proteomes" id="UP001162131">
    <property type="component" value="Unassembled WGS sequence"/>
</dbReference>
<dbReference type="InterPro" id="IPR029052">
    <property type="entry name" value="Metallo-depent_PP-like"/>
</dbReference>
<keyword evidence="8" id="KW-1185">Reference proteome</keyword>
<dbReference type="InterPro" id="IPR041792">
    <property type="entry name" value="MPP_PAP"/>
</dbReference>
<evidence type="ECO:0000259" key="4">
    <source>
        <dbReference type="Pfam" id="PF00149"/>
    </source>
</evidence>
<gene>
    <name evidence="7" type="ORF">BSTOLATCC_MIC57871</name>
</gene>
<feature type="chain" id="PRO_5043100589" description="Purple acid phosphatase" evidence="3">
    <location>
        <begin position="19"/>
        <end position="432"/>
    </location>
</feature>
<dbReference type="CDD" id="cd00839">
    <property type="entry name" value="MPP_PAPs"/>
    <property type="match status" value="1"/>
</dbReference>
<name>A0AAU9K491_9CILI</name>
<keyword evidence="2" id="KW-0325">Glycoprotein</keyword>
<dbReference type="Gene3D" id="2.60.40.380">
    <property type="entry name" value="Purple acid phosphatase-like, N-terminal"/>
    <property type="match status" value="1"/>
</dbReference>
<feature type="domain" description="Calcineurin-like phosphoesterase" evidence="4">
    <location>
        <begin position="151"/>
        <end position="332"/>
    </location>
</feature>
<dbReference type="EC" id="3.1.3.2" evidence="3"/>
<evidence type="ECO:0000259" key="6">
    <source>
        <dbReference type="Pfam" id="PF16656"/>
    </source>
</evidence>
<dbReference type="PANTHER" id="PTHR45867:SF10">
    <property type="entry name" value="PURPLE ACID PHOSPHATASE"/>
    <property type="match status" value="1"/>
</dbReference>
<keyword evidence="1 3" id="KW-0732">Signal</keyword>
<dbReference type="SUPFAM" id="SSF56300">
    <property type="entry name" value="Metallo-dependent phosphatases"/>
    <property type="match status" value="1"/>
</dbReference>
<comment type="similarity">
    <text evidence="3">Belongs to the metallophosphoesterase superfamily. Purple acid phosphatase family.</text>
</comment>
<dbReference type="PANTHER" id="PTHR45867">
    <property type="entry name" value="PURPLE ACID PHOSPHATASE"/>
    <property type="match status" value="1"/>
</dbReference>
<feature type="domain" description="Purple acid phosphatase C-terminal" evidence="5">
    <location>
        <begin position="359"/>
        <end position="416"/>
    </location>
</feature>
<evidence type="ECO:0000256" key="3">
    <source>
        <dbReference type="RuleBase" id="RU361203"/>
    </source>
</evidence>
<dbReference type="InterPro" id="IPR025733">
    <property type="entry name" value="PAPs_C"/>
</dbReference>
<evidence type="ECO:0000313" key="7">
    <source>
        <dbReference type="EMBL" id="CAG9333051.1"/>
    </source>
</evidence>
<dbReference type="Pfam" id="PF00149">
    <property type="entry name" value="Metallophos"/>
    <property type="match status" value="1"/>
</dbReference>
<feature type="domain" description="Purple acid phosphatase N-terminal" evidence="6">
    <location>
        <begin position="20"/>
        <end position="114"/>
    </location>
</feature>
<comment type="catalytic activity">
    <reaction evidence="3">
        <text>a phosphate monoester + H2O = an alcohol + phosphate</text>
        <dbReference type="Rhea" id="RHEA:15017"/>
        <dbReference type="ChEBI" id="CHEBI:15377"/>
        <dbReference type="ChEBI" id="CHEBI:30879"/>
        <dbReference type="ChEBI" id="CHEBI:43474"/>
        <dbReference type="ChEBI" id="CHEBI:67140"/>
        <dbReference type="EC" id="3.1.3.2"/>
    </reaction>
</comment>
<keyword evidence="3" id="KW-0378">Hydrolase</keyword>
<evidence type="ECO:0000259" key="5">
    <source>
        <dbReference type="Pfam" id="PF14008"/>
    </source>
</evidence>